<accession>A0A515D624</accession>
<comment type="similarity">
    <text evidence="2">Belongs to the TraY family.</text>
</comment>
<evidence type="ECO:0000256" key="2">
    <source>
        <dbReference type="ARBA" id="ARBA00007183"/>
    </source>
</evidence>
<keyword evidence="6" id="KW-0238">DNA-binding</keyword>
<gene>
    <name evidence="7" type="ORF">EGO53_28730</name>
</gene>
<dbReference type="AlphaFoldDB" id="A0A515D624"/>
<evidence type="ECO:0000256" key="5">
    <source>
        <dbReference type="ARBA" id="ARBA00022971"/>
    </source>
</evidence>
<evidence type="ECO:0000313" key="8">
    <source>
        <dbReference type="Proteomes" id="UP000317572"/>
    </source>
</evidence>
<organism evidence="7 8">
    <name type="scientific">Serratia liquefaciens</name>
    <dbReference type="NCBI Taxonomy" id="614"/>
    <lineage>
        <taxon>Bacteria</taxon>
        <taxon>Pseudomonadati</taxon>
        <taxon>Pseudomonadota</taxon>
        <taxon>Gammaproteobacteria</taxon>
        <taxon>Enterobacterales</taxon>
        <taxon>Yersiniaceae</taxon>
        <taxon>Serratia</taxon>
    </lineage>
</organism>
<sequence length="53" mass="6012">MTIQLYEEDNRLLTSSAARSGRSKKMEAMLRLSHHLKTFADIAAEGKRFISSN</sequence>
<dbReference type="Pfam" id="PF05509">
    <property type="entry name" value="TraY"/>
    <property type="match status" value="1"/>
</dbReference>
<keyword evidence="5" id="KW-0184">Conjugation</keyword>
<dbReference type="GO" id="GO:0005737">
    <property type="term" value="C:cytoplasm"/>
    <property type="evidence" value="ECO:0007669"/>
    <property type="project" value="UniProtKB-SubCell"/>
</dbReference>
<dbReference type="EMBL" id="CP033895">
    <property type="protein sequence ID" value="QDL35841.1"/>
    <property type="molecule type" value="Genomic_DNA"/>
</dbReference>
<evidence type="ECO:0000256" key="1">
    <source>
        <dbReference type="ARBA" id="ARBA00004496"/>
    </source>
</evidence>
<protein>
    <recommendedName>
        <fullName evidence="3">Relaxosome protein TraY</fullName>
    </recommendedName>
</protein>
<evidence type="ECO:0000256" key="4">
    <source>
        <dbReference type="ARBA" id="ARBA00022490"/>
    </source>
</evidence>
<dbReference type="InterPro" id="IPR008876">
    <property type="entry name" value="TraY"/>
</dbReference>
<evidence type="ECO:0000256" key="6">
    <source>
        <dbReference type="ARBA" id="ARBA00023125"/>
    </source>
</evidence>
<evidence type="ECO:0000313" key="7">
    <source>
        <dbReference type="EMBL" id="QDL35841.1"/>
    </source>
</evidence>
<evidence type="ECO:0000256" key="3">
    <source>
        <dbReference type="ARBA" id="ARBA00020541"/>
    </source>
</evidence>
<geneLocation type="plasmid" evidence="7 8">
    <name>p2-125</name>
</geneLocation>
<reference evidence="7 8" key="1">
    <citation type="submission" date="2018-11" db="EMBL/GenBank/DDBJ databases">
        <title>The first complete genome of Serratia liquefaciens isolated from metalophyte plant revel distinctness adaptive mechanisms in an extreme habitat.</title>
        <authorList>
            <person name="Caneschi W.L."/>
            <person name="Sanchez A.B."/>
            <person name="Felestrino E.B."/>
            <person name="Assis R.A.B."/>
            <person name="Lemes C.G.C."/>
            <person name="Cordeiro I.F."/>
            <person name="Fonseca N.P."/>
            <person name="Villa M."/>
            <person name="Vieira I.T."/>
            <person name="Moraes L.A."/>
            <person name="Kamino L.H.Y."/>
            <person name="do Carmo F."/>
            <person name="Garcia C.M."/>
            <person name="Almeida N.F."/>
            <person name="Silva R.S."/>
            <person name="Ferro J.A."/>
            <person name="Ferro M.I.T."/>
            <person name="Varani A.M."/>
            <person name="Ferreira R.M."/>
            <person name="dos Santos V.L."/>
            <person name="Silva U.C."/>
            <person name="Setubal J.C."/>
            <person name="Moreira L.M."/>
        </authorList>
    </citation>
    <scope>NUCLEOTIDE SEQUENCE [LARGE SCALE GENOMIC DNA]</scope>
    <source>
        <strain evidence="7 8">FG3</strain>
        <plasmid evidence="7 8">p2-125</plasmid>
    </source>
</reference>
<keyword evidence="4" id="KW-0963">Cytoplasm</keyword>
<dbReference type="GO" id="GO:0003677">
    <property type="term" value="F:DNA binding"/>
    <property type="evidence" value="ECO:0007669"/>
    <property type="project" value="UniProtKB-KW"/>
</dbReference>
<keyword evidence="7" id="KW-0614">Plasmid</keyword>
<name>A0A515D624_SERLI</name>
<proteinExistence type="inferred from homology"/>
<dbReference type="Proteomes" id="UP000317572">
    <property type="component" value="Plasmid p2-125"/>
</dbReference>
<comment type="subcellular location">
    <subcellularLocation>
        <location evidence="1">Cytoplasm</location>
    </subcellularLocation>
</comment>